<dbReference type="PANTHER" id="PTHR46601">
    <property type="entry name" value="ULP_PROTEASE DOMAIN-CONTAINING PROTEIN"/>
    <property type="match status" value="1"/>
</dbReference>
<dbReference type="InterPro" id="IPR027417">
    <property type="entry name" value="P-loop_NTPase"/>
</dbReference>
<evidence type="ECO:0000256" key="1">
    <source>
        <dbReference type="SAM" id="MobiDB-lite"/>
    </source>
</evidence>
<comment type="caution">
    <text evidence="2">The sequence shown here is derived from an EMBL/GenBank/DDBJ whole genome shotgun (WGS) entry which is preliminary data.</text>
</comment>
<evidence type="ECO:0000313" key="3">
    <source>
        <dbReference type="Proteomes" id="UP000663887"/>
    </source>
</evidence>
<sequence>MKEQDDIQSAHWNTKPLSIFTAFVWSKSENFSFALPSLDLTHDKFVVNTALKIILNHIKTVLPNVVEVNCFSDGAASQFRQRFLFRNLIQINIEQYAPQNVQSKRLSHQGMDSDTPDEDDSFDETDIKNAAIQAEIDCFSQLVTAATQNRHLNSSDISNDDQCVISQAIMSKLDEALEMTTFSDQEITTSPARTSMPSHSRPYPPIHRSGIIHDHDRPFAEYGHLDALTLSQQNNFDLNGIENDHRRRLNKKRMQGKTWAITCWSVVPKHIVLDDICRQFNDERLQYVCVASEKDSKNNKNHLHIQIITKLIVNKKCWFLDEITGVHCNYQITNNDVAWNEYCKKGGDFIEFGEFKSPSTRTKKHWPDLPRETTPTISTESSSSSHHDVENQVAQQISVRSNAEQRRQRKIVTAERALLLAETDITKAMDLIRQAMPMEFMAHSSWYFSTFNYIRLQSQRKNFENMTSITKQYVWPLSFPNVSIDLATAMNRWIRHHFSRKSRAKCLILIGPTGIGKTSFALSLPGLVNYFKGRWNLDNWNSMARYSVYDDIGWDNFEKMNYPSKKDLLTQNGLTGATDKYRHSTMINVVQPAIVLLNPGKDEGSLTAKAMTKEAQEEADYWKKRAFIYRMKPGEYFYRRTQQNDAGSSNSSLGSNEERIGNPNEFIDAERCWLQQQQQQQQQQQH</sequence>
<feature type="region of interest" description="Disordered" evidence="1">
    <location>
        <begin position="359"/>
        <end position="406"/>
    </location>
</feature>
<feature type="compositionally biased region" description="Polar residues" evidence="1">
    <location>
        <begin position="392"/>
        <end position="402"/>
    </location>
</feature>
<feature type="region of interest" description="Disordered" evidence="1">
    <location>
        <begin position="102"/>
        <end position="122"/>
    </location>
</feature>
<dbReference type="Proteomes" id="UP000663887">
    <property type="component" value="Unassembled WGS sequence"/>
</dbReference>
<name>A0A816MAY9_9BILA</name>
<reference evidence="2" key="1">
    <citation type="submission" date="2021-02" db="EMBL/GenBank/DDBJ databases">
        <authorList>
            <person name="Nowell W R."/>
        </authorList>
    </citation>
    <scope>NUCLEOTIDE SEQUENCE</scope>
</reference>
<dbReference type="Gene3D" id="3.40.1310.20">
    <property type="match status" value="1"/>
</dbReference>
<gene>
    <name evidence="2" type="ORF">XDN619_LOCUS2582</name>
</gene>
<evidence type="ECO:0008006" key="4">
    <source>
        <dbReference type="Google" id="ProtNLM"/>
    </source>
</evidence>
<dbReference type="EMBL" id="CAJNRG010000199">
    <property type="protein sequence ID" value="CAF1985432.1"/>
    <property type="molecule type" value="Genomic_DNA"/>
</dbReference>
<dbReference type="PANTHER" id="PTHR46601:SF2">
    <property type="entry name" value="UBIQUITIN-LIKE PROTEASE FAMILY PROFILE DOMAIN-CONTAINING PROTEIN"/>
    <property type="match status" value="1"/>
</dbReference>
<feature type="compositionally biased region" description="Low complexity" evidence="1">
    <location>
        <begin position="373"/>
        <end position="384"/>
    </location>
</feature>
<proteinExistence type="predicted"/>
<feature type="compositionally biased region" description="Low complexity" evidence="1">
    <location>
        <begin position="675"/>
        <end position="686"/>
    </location>
</feature>
<feature type="region of interest" description="Disordered" evidence="1">
    <location>
        <begin position="641"/>
        <end position="686"/>
    </location>
</feature>
<protein>
    <recommendedName>
        <fullName evidence="4">Replication-associated protein</fullName>
    </recommendedName>
</protein>
<dbReference type="AlphaFoldDB" id="A0A816MAY9"/>
<evidence type="ECO:0000313" key="2">
    <source>
        <dbReference type="EMBL" id="CAF1985432.1"/>
    </source>
</evidence>
<dbReference type="SUPFAM" id="SSF52540">
    <property type="entry name" value="P-loop containing nucleoside triphosphate hydrolases"/>
    <property type="match status" value="1"/>
</dbReference>
<organism evidence="2 3">
    <name type="scientific">Rotaria magnacalcarata</name>
    <dbReference type="NCBI Taxonomy" id="392030"/>
    <lineage>
        <taxon>Eukaryota</taxon>
        <taxon>Metazoa</taxon>
        <taxon>Spiralia</taxon>
        <taxon>Gnathifera</taxon>
        <taxon>Rotifera</taxon>
        <taxon>Eurotatoria</taxon>
        <taxon>Bdelloidea</taxon>
        <taxon>Philodinida</taxon>
        <taxon>Philodinidae</taxon>
        <taxon>Rotaria</taxon>
    </lineage>
</organism>
<accession>A0A816MAY9</accession>